<evidence type="ECO:0000256" key="1">
    <source>
        <dbReference type="ARBA" id="ARBA00009902"/>
    </source>
</evidence>
<dbReference type="PANTHER" id="PTHR43101">
    <property type="entry name" value="BETA-FRUCTOSIDASE"/>
    <property type="match status" value="1"/>
</dbReference>
<dbReference type="GO" id="GO:0005975">
    <property type="term" value="P:carbohydrate metabolic process"/>
    <property type="evidence" value="ECO:0007669"/>
    <property type="project" value="InterPro"/>
</dbReference>
<dbReference type="EC" id="3.2.1.26" evidence="2"/>
<dbReference type="InterPro" id="IPR051214">
    <property type="entry name" value="GH32_Enzymes"/>
</dbReference>
<evidence type="ECO:0000259" key="5">
    <source>
        <dbReference type="Pfam" id="PF00251"/>
    </source>
</evidence>
<dbReference type="SUPFAM" id="SSF75005">
    <property type="entry name" value="Arabinanase/levansucrase/invertase"/>
    <property type="match status" value="1"/>
</dbReference>
<keyword evidence="4" id="KW-0326">Glycosidase</keyword>
<dbReference type="InterPro" id="IPR013148">
    <property type="entry name" value="Glyco_hydro_32_N"/>
</dbReference>
<gene>
    <name evidence="6" type="ORF">METZ01_LOCUS239215</name>
</gene>
<feature type="domain" description="Glycosyl hydrolase family 32 N-terminal" evidence="5">
    <location>
        <begin position="40"/>
        <end position="347"/>
    </location>
</feature>
<dbReference type="AlphaFoldDB" id="A0A382HIQ6"/>
<evidence type="ECO:0000256" key="3">
    <source>
        <dbReference type="ARBA" id="ARBA00022801"/>
    </source>
</evidence>
<keyword evidence="3" id="KW-0378">Hydrolase</keyword>
<name>A0A382HIQ6_9ZZZZ</name>
<comment type="similarity">
    <text evidence="1">Belongs to the glycosyl hydrolase 32 family.</text>
</comment>
<dbReference type="EMBL" id="UINC01061125">
    <property type="protein sequence ID" value="SVB86361.1"/>
    <property type="molecule type" value="Genomic_DNA"/>
</dbReference>
<dbReference type="Pfam" id="PF00251">
    <property type="entry name" value="Glyco_hydro_32N"/>
    <property type="match status" value="1"/>
</dbReference>
<protein>
    <recommendedName>
        <fullName evidence="2">beta-fructofuranosidase</fullName>
        <ecNumber evidence="2">3.2.1.26</ecNumber>
    </recommendedName>
</protein>
<evidence type="ECO:0000313" key="6">
    <source>
        <dbReference type="EMBL" id="SVB86361.1"/>
    </source>
</evidence>
<accession>A0A382HIQ6</accession>
<evidence type="ECO:0000256" key="2">
    <source>
        <dbReference type="ARBA" id="ARBA00012758"/>
    </source>
</evidence>
<proteinExistence type="inferred from homology"/>
<feature type="non-terminal residue" evidence="6">
    <location>
        <position position="398"/>
    </location>
</feature>
<dbReference type="InterPro" id="IPR023296">
    <property type="entry name" value="Glyco_hydro_beta-prop_sf"/>
</dbReference>
<organism evidence="6">
    <name type="scientific">marine metagenome</name>
    <dbReference type="NCBI Taxonomy" id="408172"/>
    <lineage>
        <taxon>unclassified sequences</taxon>
        <taxon>metagenomes</taxon>
        <taxon>ecological metagenomes</taxon>
    </lineage>
</organism>
<reference evidence="6" key="1">
    <citation type="submission" date="2018-05" db="EMBL/GenBank/DDBJ databases">
        <authorList>
            <person name="Lanie J.A."/>
            <person name="Ng W.-L."/>
            <person name="Kazmierczak K.M."/>
            <person name="Andrzejewski T.M."/>
            <person name="Davidsen T.M."/>
            <person name="Wayne K.J."/>
            <person name="Tettelin H."/>
            <person name="Glass J.I."/>
            <person name="Rusch D."/>
            <person name="Podicherti R."/>
            <person name="Tsui H.-C.T."/>
            <person name="Winkler M.E."/>
        </authorList>
    </citation>
    <scope>NUCLEOTIDE SEQUENCE</scope>
</reference>
<dbReference type="CDD" id="cd08996">
    <property type="entry name" value="GH32_FFase"/>
    <property type="match status" value="1"/>
</dbReference>
<dbReference type="GO" id="GO:0004564">
    <property type="term" value="F:beta-fructofuranosidase activity"/>
    <property type="evidence" value="ECO:0007669"/>
    <property type="project" value="UniProtKB-EC"/>
</dbReference>
<evidence type="ECO:0000256" key="4">
    <source>
        <dbReference type="ARBA" id="ARBA00023295"/>
    </source>
</evidence>
<dbReference type="Gene3D" id="2.115.10.20">
    <property type="entry name" value="Glycosyl hydrolase domain, family 43"/>
    <property type="match status" value="1"/>
</dbReference>
<dbReference type="SMART" id="SM00640">
    <property type="entry name" value="Glyco_32"/>
    <property type="match status" value="1"/>
</dbReference>
<dbReference type="PANTHER" id="PTHR43101:SF1">
    <property type="entry name" value="BETA-FRUCTOSIDASE"/>
    <property type="match status" value="1"/>
</dbReference>
<dbReference type="InterPro" id="IPR001362">
    <property type="entry name" value="Glyco_hydro_32"/>
</dbReference>
<sequence length="398" mass="44717">MGQMTNNVAAARALRDELLADNHRPAYHIITPEGHCAPFDPNAALFWKGRYHLMYIVQTDAGHCFAHISSTDLVHWRHHPLALQPGDGDTGIFSGGAALNRDGVPTITYWGLGEPGGICIATSTDDLLETWTKSAANPVIRETQHGLRATRDDDGDEVVYGAADPSAIWVEDGRHYVLTGNLLVLREYGQTRDLVEHQGDTLYLLVSDDLQQWEYLHEFYTSRREWTRADEDDMCPDFFALPSSPEGGPQSDRHLLLFISHNLGCQYYVGNYADLRFTPETHGRMTWVDNAFFAPESLLDDRGRRIMWSWIFDGRGSDVRDASPWSGTMSLPRVLWLGDDGTLRLRPAPELNVLRHRQRDLGEMDLRDGAEWTWEGVSGTCLELELEIDPGAASQVGI</sequence>